<evidence type="ECO:0000313" key="7">
    <source>
        <dbReference type="Proteomes" id="UP000467379"/>
    </source>
</evidence>
<organism evidence="5 6">
    <name type="scientific">Mycobacterium branderi</name>
    <dbReference type="NCBI Taxonomy" id="43348"/>
    <lineage>
        <taxon>Bacteria</taxon>
        <taxon>Bacillati</taxon>
        <taxon>Actinomycetota</taxon>
        <taxon>Actinomycetes</taxon>
        <taxon>Mycobacteriales</taxon>
        <taxon>Mycobacteriaceae</taxon>
        <taxon>Mycobacterium</taxon>
    </lineage>
</organism>
<gene>
    <name evidence="4" type="primary">PPE18</name>
    <name evidence="5" type="ORF">BST20_01670</name>
    <name evidence="4" type="ORF">MBRA_00340</name>
</gene>
<dbReference type="GO" id="GO:0052572">
    <property type="term" value="P:response to host immune response"/>
    <property type="evidence" value="ECO:0007669"/>
    <property type="project" value="TreeGrafter"/>
</dbReference>
<reference evidence="4" key="3">
    <citation type="submission" date="2020-02" db="EMBL/GenBank/DDBJ databases">
        <authorList>
            <person name="Matsumoto Y."/>
            <person name="Motooka D."/>
            <person name="Nakamura S."/>
        </authorList>
    </citation>
    <scope>NUCLEOTIDE SEQUENCE</scope>
    <source>
        <strain evidence="4">JCM 12687</strain>
    </source>
</reference>
<comment type="similarity">
    <text evidence="1">Belongs to the mycobacterial PPE family.</text>
</comment>
<proteinExistence type="inferred from homology"/>
<name>A0A7I7VWZ9_9MYCO</name>
<dbReference type="InterPro" id="IPR038332">
    <property type="entry name" value="PPE_sf"/>
</dbReference>
<evidence type="ECO:0000313" key="4">
    <source>
        <dbReference type="EMBL" id="BBZ09839.1"/>
    </source>
</evidence>
<sequence>MDFAALPPEINSARMYAGPGPGSLIAAAQAWETLGAELEAAANGYRAAVTGLVSGAWLGPSSQDMAAAVQPYIAWMEATAQQTRQIGAQALAAVEAYEAAFAATVPPPVIAENRAQLAALVATNLLGQNTPAIMATEAQYAEMWAQDAAAMVQYQATSSAATSAITPFTPAPQTANPAAPAIQAAAQPATTNGGVGSIISQIDGILNPNGVPILGLDSSTLLGQYLEQSVSGGYPINIAQLFGNFIAYTAMGAAVSSATTRPAVATPQPVSVSSATPFVSTQVTANMGGASTLGRFSSPSWTTQPWNLEGRAPNVSVATPAAQRYQAGIPVPPAVPVTSAGRSAQRRVREDPEYGHVSKVLPPRHPAGG</sequence>
<reference evidence="4 7" key="2">
    <citation type="journal article" date="2019" name="Emerg. Microbes Infect.">
        <title>Comprehensive subspecies identification of 175 nontuberculous mycobacteria species based on 7547 genomic profiles.</title>
        <authorList>
            <person name="Matsumoto Y."/>
            <person name="Kinjo T."/>
            <person name="Motooka D."/>
            <person name="Nabeya D."/>
            <person name="Jung N."/>
            <person name="Uechi K."/>
            <person name="Horii T."/>
            <person name="Iida T."/>
            <person name="Fujita J."/>
            <person name="Nakamura S."/>
        </authorList>
    </citation>
    <scope>NUCLEOTIDE SEQUENCE [LARGE SCALE GENOMIC DNA]</scope>
    <source>
        <strain evidence="4 7">JCM 12687</strain>
    </source>
</reference>
<feature type="region of interest" description="Disordered" evidence="2">
    <location>
        <begin position="331"/>
        <end position="369"/>
    </location>
</feature>
<feature type="domain" description="PPE" evidence="3">
    <location>
        <begin position="2"/>
        <end position="165"/>
    </location>
</feature>
<evidence type="ECO:0000256" key="1">
    <source>
        <dbReference type="ARBA" id="ARBA00010652"/>
    </source>
</evidence>
<evidence type="ECO:0000313" key="6">
    <source>
        <dbReference type="Proteomes" id="UP000192441"/>
    </source>
</evidence>
<dbReference type="RefSeq" id="WP_083129662.1">
    <property type="nucleotide sequence ID" value="NZ_AP022606.1"/>
</dbReference>
<dbReference type="PANTHER" id="PTHR46766:SF1">
    <property type="entry name" value="GLUTAMINE-RICH PROTEIN 2"/>
    <property type="match status" value="1"/>
</dbReference>
<accession>A0A7I7VWZ9</accession>
<protein>
    <submittedName>
        <fullName evidence="4">PPE family protein PPE18</fullName>
    </submittedName>
</protein>
<evidence type="ECO:0000259" key="3">
    <source>
        <dbReference type="Pfam" id="PF00823"/>
    </source>
</evidence>
<dbReference type="OrthoDB" id="4772941at2"/>
<dbReference type="PANTHER" id="PTHR46766">
    <property type="entry name" value="GLUTAMINE-RICH PROTEIN 2"/>
    <property type="match status" value="1"/>
</dbReference>
<dbReference type="SUPFAM" id="SSF140459">
    <property type="entry name" value="PE/PPE dimer-like"/>
    <property type="match status" value="1"/>
</dbReference>
<keyword evidence="7" id="KW-1185">Reference proteome</keyword>
<dbReference type="Pfam" id="PF00823">
    <property type="entry name" value="PPE"/>
    <property type="match status" value="1"/>
</dbReference>
<dbReference type="SMR" id="A0A7I7VWZ9"/>
<dbReference type="EMBL" id="AP022606">
    <property type="protein sequence ID" value="BBZ09839.1"/>
    <property type="molecule type" value="Genomic_DNA"/>
</dbReference>
<evidence type="ECO:0000256" key="2">
    <source>
        <dbReference type="SAM" id="MobiDB-lite"/>
    </source>
</evidence>
<dbReference type="Proteomes" id="UP000192441">
    <property type="component" value="Unassembled WGS sequence"/>
</dbReference>
<reference evidence="5 6" key="1">
    <citation type="submission" date="2016-12" db="EMBL/GenBank/DDBJ databases">
        <title>The new phylogeny of genus Mycobacterium.</title>
        <authorList>
            <person name="Tortoli E."/>
            <person name="Trovato A."/>
            <person name="Cirillo D.M."/>
        </authorList>
    </citation>
    <scope>NUCLEOTIDE SEQUENCE [LARGE SCALE GENOMIC DNA]</scope>
    <source>
        <strain evidence="5 6">DSM 44624</strain>
    </source>
</reference>
<dbReference type="Proteomes" id="UP000467379">
    <property type="component" value="Chromosome"/>
</dbReference>
<dbReference type="Gene3D" id="1.20.1260.20">
    <property type="entry name" value="PPE superfamily"/>
    <property type="match status" value="1"/>
</dbReference>
<dbReference type="InterPro" id="IPR000030">
    <property type="entry name" value="PPE_dom"/>
</dbReference>
<feature type="compositionally biased region" description="Basic and acidic residues" evidence="2">
    <location>
        <begin position="347"/>
        <end position="356"/>
    </location>
</feature>
<evidence type="ECO:0000313" key="5">
    <source>
        <dbReference type="EMBL" id="ORA40882.1"/>
    </source>
</evidence>
<dbReference type="FunFam" id="1.20.1260.20:FF:000001">
    <property type="entry name" value="PPE family protein PPE41"/>
    <property type="match status" value="1"/>
</dbReference>
<dbReference type="EMBL" id="MVHM01000001">
    <property type="protein sequence ID" value="ORA40882.1"/>
    <property type="molecule type" value="Genomic_DNA"/>
</dbReference>
<dbReference type="AlphaFoldDB" id="A0A7I7VWZ9"/>